<protein>
    <submittedName>
        <fullName evidence="2">Uncharacterized protein</fullName>
    </submittedName>
</protein>
<feature type="non-terminal residue" evidence="2">
    <location>
        <position position="1"/>
    </location>
</feature>
<accession>A0A4E0S2Q8</accession>
<name>A0A4E0S2Q8_FASHE</name>
<comment type="caution">
    <text evidence="2">The sequence shown here is derived from an EMBL/GenBank/DDBJ whole genome shotgun (WGS) entry which is preliminary data.</text>
</comment>
<feature type="compositionally biased region" description="Polar residues" evidence="1">
    <location>
        <begin position="60"/>
        <end position="84"/>
    </location>
</feature>
<organism evidence="2 3">
    <name type="scientific">Fasciola hepatica</name>
    <name type="common">Liver fluke</name>
    <dbReference type="NCBI Taxonomy" id="6192"/>
    <lineage>
        <taxon>Eukaryota</taxon>
        <taxon>Metazoa</taxon>
        <taxon>Spiralia</taxon>
        <taxon>Lophotrochozoa</taxon>
        <taxon>Platyhelminthes</taxon>
        <taxon>Trematoda</taxon>
        <taxon>Digenea</taxon>
        <taxon>Plagiorchiida</taxon>
        <taxon>Echinostomata</taxon>
        <taxon>Echinostomatoidea</taxon>
        <taxon>Fasciolidae</taxon>
        <taxon>Fasciola</taxon>
    </lineage>
</organism>
<feature type="region of interest" description="Disordered" evidence="1">
    <location>
        <begin position="55"/>
        <end position="96"/>
    </location>
</feature>
<dbReference type="EMBL" id="JXXN02000791">
    <property type="protein sequence ID" value="THD26290.1"/>
    <property type="molecule type" value="Genomic_DNA"/>
</dbReference>
<feature type="region of interest" description="Disordered" evidence="1">
    <location>
        <begin position="1"/>
        <end position="30"/>
    </location>
</feature>
<reference evidence="2" key="1">
    <citation type="submission" date="2019-03" db="EMBL/GenBank/DDBJ databases">
        <title>Improved annotation for the trematode Fasciola hepatica.</title>
        <authorList>
            <person name="Choi Y.-J."/>
            <person name="Martin J."/>
            <person name="Mitreva M."/>
        </authorList>
    </citation>
    <scope>NUCLEOTIDE SEQUENCE [LARGE SCALE GENOMIC DNA]</scope>
</reference>
<gene>
    <name evidence="2" type="ORF">D915_002885</name>
</gene>
<dbReference type="Proteomes" id="UP000230066">
    <property type="component" value="Unassembled WGS sequence"/>
</dbReference>
<keyword evidence="3" id="KW-1185">Reference proteome</keyword>
<evidence type="ECO:0000313" key="3">
    <source>
        <dbReference type="Proteomes" id="UP000230066"/>
    </source>
</evidence>
<evidence type="ECO:0000313" key="2">
    <source>
        <dbReference type="EMBL" id="THD26290.1"/>
    </source>
</evidence>
<proteinExistence type="predicted"/>
<evidence type="ECO:0000256" key="1">
    <source>
        <dbReference type="SAM" id="MobiDB-lite"/>
    </source>
</evidence>
<feature type="compositionally biased region" description="Polar residues" evidence="1">
    <location>
        <begin position="7"/>
        <end position="19"/>
    </location>
</feature>
<dbReference type="AlphaFoldDB" id="A0A4E0S2Q8"/>
<sequence>SHVVSRNLETTSSSWNSSHTKAEKSSGNFGAEIRAKINGTWQKVSEGVYHITGTERDIKSSSQNSSQTYRGESSVSHTVQTAGQNAFVKRPRRIFG</sequence>